<dbReference type="InterPro" id="IPR011333">
    <property type="entry name" value="SKP1/BTB/POZ_sf"/>
</dbReference>
<evidence type="ECO:0000313" key="1">
    <source>
        <dbReference type="EMBL" id="OJJ42338.1"/>
    </source>
</evidence>
<dbReference type="PANTHER" id="PTHR47843:SF5">
    <property type="entry name" value="BTB_POZ DOMAIN PROTEIN"/>
    <property type="match status" value="1"/>
</dbReference>
<reference evidence="2" key="1">
    <citation type="journal article" date="2017" name="Genome Biol.">
        <title>Comparative genomics reveals high biological diversity and specific adaptations in the industrially and medically important fungal genus Aspergillus.</title>
        <authorList>
            <person name="de Vries R.P."/>
            <person name="Riley R."/>
            <person name="Wiebenga A."/>
            <person name="Aguilar-Osorio G."/>
            <person name="Amillis S."/>
            <person name="Uchima C.A."/>
            <person name="Anderluh G."/>
            <person name="Asadollahi M."/>
            <person name="Askin M."/>
            <person name="Barry K."/>
            <person name="Battaglia E."/>
            <person name="Bayram O."/>
            <person name="Benocci T."/>
            <person name="Braus-Stromeyer S.A."/>
            <person name="Caldana C."/>
            <person name="Canovas D."/>
            <person name="Cerqueira G.C."/>
            <person name="Chen F."/>
            <person name="Chen W."/>
            <person name="Choi C."/>
            <person name="Clum A."/>
            <person name="Dos Santos R.A."/>
            <person name="Damasio A.R."/>
            <person name="Diallinas G."/>
            <person name="Emri T."/>
            <person name="Fekete E."/>
            <person name="Flipphi M."/>
            <person name="Freyberg S."/>
            <person name="Gallo A."/>
            <person name="Gournas C."/>
            <person name="Habgood R."/>
            <person name="Hainaut M."/>
            <person name="Harispe M.L."/>
            <person name="Henrissat B."/>
            <person name="Hilden K.S."/>
            <person name="Hope R."/>
            <person name="Hossain A."/>
            <person name="Karabika E."/>
            <person name="Karaffa L."/>
            <person name="Karanyi Z."/>
            <person name="Krasevec N."/>
            <person name="Kuo A."/>
            <person name="Kusch H."/>
            <person name="LaButti K."/>
            <person name="Lagendijk E.L."/>
            <person name="Lapidus A."/>
            <person name="Levasseur A."/>
            <person name="Lindquist E."/>
            <person name="Lipzen A."/>
            <person name="Logrieco A.F."/>
            <person name="MacCabe A."/>
            <person name="Maekelae M.R."/>
            <person name="Malavazi I."/>
            <person name="Melin P."/>
            <person name="Meyer V."/>
            <person name="Mielnichuk N."/>
            <person name="Miskei M."/>
            <person name="Molnar A.P."/>
            <person name="Mule G."/>
            <person name="Ngan C.Y."/>
            <person name="Orejas M."/>
            <person name="Orosz E."/>
            <person name="Ouedraogo J.P."/>
            <person name="Overkamp K.M."/>
            <person name="Park H.-S."/>
            <person name="Perrone G."/>
            <person name="Piumi F."/>
            <person name="Punt P.J."/>
            <person name="Ram A.F."/>
            <person name="Ramon A."/>
            <person name="Rauscher S."/>
            <person name="Record E."/>
            <person name="Riano-Pachon D.M."/>
            <person name="Robert V."/>
            <person name="Roehrig J."/>
            <person name="Ruller R."/>
            <person name="Salamov A."/>
            <person name="Salih N.S."/>
            <person name="Samson R.A."/>
            <person name="Sandor E."/>
            <person name="Sanguinetti M."/>
            <person name="Schuetze T."/>
            <person name="Sepcic K."/>
            <person name="Shelest E."/>
            <person name="Sherlock G."/>
            <person name="Sophianopoulou V."/>
            <person name="Squina F.M."/>
            <person name="Sun H."/>
            <person name="Susca A."/>
            <person name="Todd R.B."/>
            <person name="Tsang A."/>
            <person name="Unkles S.E."/>
            <person name="van de Wiele N."/>
            <person name="van Rossen-Uffink D."/>
            <person name="Oliveira J.V."/>
            <person name="Vesth T.C."/>
            <person name="Visser J."/>
            <person name="Yu J.-H."/>
            <person name="Zhou M."/>
            <person name="Andersen M.R."/>
            <person name="Archer D.B."/>
            <person name="Baker S.E."/>
            <person name="Benoit I."/>
            <person name="Brakhage A.A."/>
            <person name="Braus G.H."/>
            <person name="Fischer R."/>
            <person name="Frisvad J.C."/>
            <person name="Goldman G.H."/>
            <person name="Houbraken J."/>
            <person name="Oakley B."/>
            <person name="Pocsi I."/>
            <person name="Scazzocchio C."/>
            <person name="Seiboth B."/>
            <person name="vanKuyk P.A."/>
            <person name="Wortman J."/>
            <person name="Dyer P.S."/>
            <person name="Grigoriev I.V."/>
        </authorList>
    </citation>
    <scope>NUCLEOTIDE SEQUENCE [LARGE SCALE GENOMIC DNA]</scope>
    <source>
        <strain evidence="2">CBS 506.65</strain>
    </source>
</reference>
<organism evidence="1 2">
    <name type="scientific">Penicilliopsis zonata CBS 506.65</name>
    <dbReference type="NCBI Taxonomy" id="1073090"/>
    <lineage>
        <taxon>Eukaryota</taxon>
        <taxon>Fungi</taxon>
        <taxon>Dikarya</taxon>
        <taxon>Ascomycota</taxon>
        <taxon>Pezizomycotina</taxon>
        <taxon>Eurotiomycetes</taxon>
        <taxon>Eurotiomycetidae</taxon>
        <taxon>Eurotiales</taxon>
        <taxon>Aspergillaceae</taxon>
        <taxon>Penicilliopsis</taxon>
    </lineage>
</organism>
<sequence>MIDSKCQETIENEVYLKEDDPRAVEAMIHFMYGFEYDSSGSEHGRMSPMLFNIKVYQVADKYAVPLLKQDAKEKFERIIQTCWAMDDFPAAITEAYKCTVKQDRGLRGPLVKISREHLAELRKGDAFQDVLEETLGFAAELVQDLDLVGPSRTDEKAYRCPSCGSEWRHSALNGRSMAYCPSCASQRSNWSSYVIQK</sequence>
<gene>
    <name evidence="1" type="ORF">ASPZODRAFT_1500918</name>
</gene>
<accession>A0A1L9S599</accession>
<dbReference type="EMBL" id="KV878361">
    <property type="protein sequence ID" value="OJJ42338.1"/>
    <property type="molecule type" value="Genomic_DNA"/>
</dbReference>
<dbReference type="OrthoDB" id="6359816at2759"/>
<dbReference type="GeneID" id="34612040"/>
<dbReference type="CDD" id="cd18186">
    <property type="entry name" value="BTB_POZ_ZBTB_KLHL-like"/>
    <property type="match status" value="1"/>
</dbReference>
<keyword evidence="2" id="KW-1185">Reference proteome</keyword>
<protein>
    <recommendedName>
        <fullName evidence="3">BTB domain-containing protein</fullName>
    </recommendedName>
</protein>
<evidence type="ECO:0008006" key="3">
    <source>
        <dbReference type="Google" id="ProtNLM"/>
    </source>
</evidence>
<dbReference type="Proteomes" id="UP000184188">
    <property type="component" value="Unassembled WGS sequence"/>
</dbReference>
<dbReference type="PANTHER" id="PTHR47843">
    <property type="entry name" value="BTB DOMAIN-CONTAINING PROTEIN-RELATED"/>
    <property type="match status" value="1"/>
</dbReference>
<dbReference type="Gene3D" id="3.30.710.10">
    <property type="entry name" value="Potassium Channel Kv1.1, Chain A"/>
    <property type="match status" value="1"/>
</dbReference>
<dbReference type="VEuPathDB" id="FungiDB:ASPZODRAFT_1500918"/>
<name>A0A1L9S599_9EURO</name>
<dbReference type="AlphaFoldDB" id="A0A1L9S599"/>
<proteinExistence type="predicted"/>
<dbReference type="STRING" id="1073090.A0A1L9S599"/>
<dbReference type="RefSeq" id="XP_022576848.1">
    <property type="nucleotide sequence ID" value="XM_022725575.1"/>
</dbReference>
<evidence type="ECO:0000313" key="2">
    <source>
        <dbReference type="Proteomes" id="UP000184188"/>
    </source>
</evidence>